<feature type="region of interest" description="Disordered" evidence="1">
    <location>
        <begin position="498"/>
        <end position="520"/>
    </location>
</feature>
<evidence type="ECO:0000313" key="4">
    <source>
        <dbReference type="EMBL" id="NOT34241.1"/>
    </source>
</evidence>
<feature type="chain" id="PRO_5032584513" evidence="2">
    <location>
        <begin position="27"/>
        <end position="600"/>
    </location>
</feature>
<protein>
    <submittedName>
        <fullName evidence="4">DUF4331 family protein</fullName>
    </submittedName>
</protein>
<proteinExistence type="predicted"/>
<organism evidence="4 5">
    <name type="scientific">Eiseniibacteriota bacterium</name>
    <dbReference type="NCBI Taxonomy" id="2212470"/>
    <lineage>
        <taxon>Bacteria</taxon>
        <taxon>Candidatus Eiseniibacteriota</taxon>
    </lineage>
</organism>
<feature type="domain" description="FlgD/Vpr Ig-like" evidence="3">
    <location>
        <begin position="532"/>
        <end position="585"/>
    </location>
</feature>
<evidence type="ECO:0000256" key="1">
    <source>
        <dbReference type="SAM" id="MobiDB-lite"/>
    </source>
</evidence>
<dbReference type="Gene3D" id="2.60.40.4070">
    <property type="match status" value="1"/>
</dbReference>
<dbReference type="EMBL" id="JABFRW010000103">
    <property type="protein sequence ID" value="NOT34241.1"/>
    <property type="molecule type" value="Genomic_DNA"/>
</dbReference>
<dbReference type="AlphaFoldDB" id="A0A849SII4"/>
<gene>
    <name evidence="4" type="ORF">HOP12_08745</name>
</gene>
<accession>A0A849SII4</accession>
<dbReference type="Pfam" id="PF13860">
    <property type="entry name" value="FlgD_ig"/>
    <property type="match status" value="1"/>
</dbReference>
<reference evidence="4 5" key="1">
    <citation type="submission" date="2020-04" db="EMBL/GenBank/DDBJ databases">
        <title>Metagenomic profiling of ammonia- and methane-oxidizing microorganisms in a Dutch drinking water treatment plant.</title>
        <authorList>
            <person name="Poghosyan L."/>
            <person name="Leucker S."/>
        </authorList>
    </citation>
    <scope>NUCLEOTIDE SEQUENCE [LARGE SCALE GENOMIC DNA]</scope>
    <source>
        <strain evidence="4">S-RSF-IL-03</strain>
    </source>
</reference>
<evidence type="ECO:0000256" key="2">
    <source>
        <dbReference type="SAM" id="SignalP"/>
    </source>
</evidence>
<keyword evidence="2" id="KW-0732">Signal</keyword>
<sequence length="600" mass="63969">MSFHRLRTAIAVLAGLALCAPVAALASSHSEAPGTTKDRSADDTDLYAFVARDANDAVTIVGNWYPLIEPNSGPNFAAFDDGARYYLNVDNVGDAQAHVRFEFTFNTTRRNPNTFLYNTGVVTSLGDADLNVVQTYTLTRWDNGAPTVLVQDAQVAPYYVGPVSMPRYNDLAASSIRNLPGGGKVFVGPRDDPFFVDLGAIFDLLTIRKLPGDRGRGVDGVSNYNVLSIVLQLPKSALTKDRQAPSAALNNHILGFYNSAERAATRTLNGDGTLSLSGPGVQVSRLGMPLVNEVVIPLKDKDRFNASSPAQDGQFLSYVLSPEPAGLLTALYGIKVPPAPRNDLVAIFLTGLPGLNQPAGGTPCEMLRLNLTTPPAMKPNRFGVLGGDVAGFPNGRRLGDDIVDIELRALAGATPFTPDFNIDPNQRLGDGIDCNDRPFSPSFPYLAPPFSPLTRRGHAIQIGRRNGHALIVSASADESASGTESMSSDATLELELGDGETGEVSATSSDATTLREPGVSNDARNGIQFAVPRDGRVQVRVFDVQGRVVRTLVDQQAAAGPFMARWDGARDDGAVAARGVYFVRMIGDGGVQDSRKVILR</sequence>
<dbReference type="InterPro" id="IPR025566">
    <property type="entry name" value="DUF4331"/>
</dbReference>
<evidence type="ECO:0000259" key="3">
    <source>
        <dbReference type="Pfam" id="PF13860"/>
    </source>
</evidence>
<dbReference type="Pfam" id="PF14224">
    <property type="entry name" value="DUF4331"/>
    <property type="match status" value="1"/>
</dbReference>
<feature type="signal peptide" evidence="2">
    <location>
        <begin position="1"/>
        <end position="26"/>
    </location>
</feature>
<evidence type="ECO:0000313" key="5">
    <source>
        <dbReference type="Proteomes" id="UP000580839"/>
    </source>
</evidence>
<name>A0A849SII4_UNCEI</name>
<dbReference type="InterPro" id="IPR025965">
    <property type="entry name" value="FlgD/Vpr_Ig-like"/>
</dbReference>
<dbReference type="Proteomes" id="UP000580839">
    <property type="component" value="Unassembled WGS sequence"/>
</dbReference>
<comment type="caution">
    <text evidence="4">The sequence shown here is derived from an EMBL/GenBank/DDBJ whole genome shotgun (WGS) entry which is preliminary data.</text>
</comment>